<feature type="region of interest" description="Disordered" evidence="7">
    <location>
        <begin position="1"/>
        <end position="21"/>
    </location>
</feature>
<keyword evidence="2" id="KW-0813">Transport</keyword>
<evidence type="ECO:0000256" key="1">
    <source>
        <dbReference type="ARBA" id="ARBA00004651"/>
    </source>
</evidence>
<dbReference type="CDD" id="cd17369">
    <property type="entry name" value="MFS_ShiA_like"/>
    <property type="match status" value="1"/>
</dbReference>
<feature type="transmembrane region" description="Helical" evidence="8">
    <location>
        <begin position="71"/>
        <end position="92"/>
    </location>
</feature>
<feature type="transmembrane region" description="Helical" evidence="8">
    <location>
        <begin position="30"/>
        <end position="51"/>
    </location>
</feature>
<dbReference type="GO" id="GO:0005886">
    <property type="term" value="C:plasma membrane"/>
    <property type="evidence" value="ECO:0007669"/>
    <property type="project" value="UniProtKB-SubCell"/>
</dbReference>
<dbReference type="Pfam" id="PF00083">
    <property type="entry name" value="Sugar_tr"/>
    <property type="match status" value="1"/>
</dbReference>
<evidence type="ECO:0000313" key="10">
    <source>
        <dbReference type="EMBL" id="SED63667.1"/>
    </source>
</evidence>
<dbReference type="Proteomes" id="UP000198609">
    <property type="component" value="Unassembled WGS sequence"/>
</dbReference>
<sequence length="445" mass="47621">MSETTSLTGTAASTADSQETDLDRTKRRRAVVASVVGTSIEWYDFILYSVASGLIFPALYFHASDPFVATINAYAVFAVGFFARPIGALLFGHFGDRAGRKKTLIASLLFMGIGTFAVAFVPGYDSVGAWGAVTLTVLRFLQGVGVGGEWAGSVLVSMEWAKKGNRGLAASWPQVGVPIGLLLANLVFVTVDSLTGPAFMDWGWRIPFLSSIVLVGLGFYFRRTVEETPVFRKAAEDQRLARRPVWEAVRRNPKEILVIAFLRMAEMSFYQIATVFVFTFGTVIAGYSRGFLLTALMLSAVVCGVAIPLFGALSDRIGRKRVFVTGVALSGTFAPLYIFMLGSGSAPLAFLAILVALVPFAMSYASEAVLIAESFSPEVRYSGASVGYQLSSIVAGGPTPLITALLFKWDHSGYAVAGYAVLGAVISLIAVSFLKDSRTGRQSCA</sequence>
<dbReference type="PANTHER" id="PTHR43045:SF1">
    <property type="entry name" value="SHIKIMATE TRANSPORTER"/>
    <property type="match status" value="1"/>
</dbReference>
<comment type="subcellular location">
    <subcellularLocation>
        <location evidence="1">Cell membrane</location>
        <topology evidence="1">Multi-pass membrane protein</topology>
    </subcellularLocation>
</comment>
<dbReference type="InterPro" id="IPR036259">
    <property type="entry name" value="MFS_trans_sf"/>
</dbReference>
<evidence type="ECO:0000256" key="4">
    <source>
        <dbReference type="ARBA" id="ARBA00022692"/>
    </source>
</evidence>
<feature type="transmembrane region" description="Helical" evidence="8">
    <location>
        <begin position="202"/>
        <end position="221"/>
    </location>
</feature>
<dbReference type="RefSeq" id="WP_093469937.1">
    <property type="nucleotide sequence ID" value="NZ_FNST01000002.1"/>
</dbReference>
<feature type="transmembrane region" description="Helical" evidence="8">
    <location>
        <begin position="267"/>
        <end position="285"/>
    </location>
</feature>
<evidence type="ECO:0000256" key="7">
    <source>
        <dbReference type="SAM" id="MobiDB-lite"/>
    </source>
</evidence>
<feature type="transmembrane region" description="Helical" evidence="8">
    <location>
        <begin position="168"/>
        <end position="190"/>
    </location>
</feature>
<keyword evidence="3" id="KW-1003">Cell membrane</keyword>
<feature type="domain" description="Major facilitator superfamily (MFS) profile" evidence="9">
    <location>
        <begin position="30"/>
        <end position="435"/>
    </location>
</feature>
<evidence type="ECO:0000313" key="11">
    <source>
        <dbReference type="Proteomes" id="UP000198609"/>
    </source>
</evidence>
<dbReference type="PROSITE" id="PS50850">
    <property type="entry name" value="MFS"/>
    <property type="match status" value="1"/>
</dbReference>
<reference evidence="11" key="1">
    <citation type="submission" date="2016-10" db="EMBL/GenBank/DDBJ databases">
        <authorList>
            <person name="Varghese N."/>
            <person name="Submissions S."/>
        </authorList>
    </citation>
    <scope>NUCLEOTIDE SEQUENCE [LARGE SCALE GENOMIC DNA]</scope>
    <source>
        <strain evidence="11">DSM 40318</strain>
    </source>
</reference>
<feature type="transmembrane region" description="Helical" evidence="8">
    <location>
        <begin position="322"/>
        <end position="340"/>
    </location>
</feature>
<dbReference type="AlphaFoldDB" id="A0A1H5CAU1"/>
<evidence type="ECO:0000256" key="5">
    <source>
        <dbReference type="ARBA" id="ARBA00022989"/>
    </source>
</evidence>
<accession>A0A1H5CAU1</accession>
<evidence type="ECO:0000256" key="3">
    <source>
        <dbReference type="ARBA" id="ARBA00022475"/>
    </source>
</evidence>
<keyword evidence="4 8" id="KW-0812">Transmembrane</keyword>
<evidence type="ECO:0000256" key="6">
    <source>
        <dbReference type="ARBA" id="ARBA00023136"/>
    </source>
</evidence>
<feature type="compositionally biased region" description="Low complexity" evidence="7">
    <location>
        <begin position="1"/>
        <end position="15"/>
    </location>
</feature>
<name>A0A1H5CAU1_STRMJ</name>
<protein>
    <submittedName>
        <fullName evidence="10">Major Facilitator Superfamily protein</fullName>
    </submittedName>
</protein>
<feature type="transmembrane region" description="Helical" evidence="8">
    <location>
        <begin position="130"/>
        <end position="156"/>
    </location>
</feature>
<gene>
    <name evidence="10" type="ORF">SAMN04490356_9309</name>
</gene>
<dbReference type="PANTHER" id="PTHR43045">
    <property type="entry name" value="SHIKIMATE TRANSPORTER"/>
    <property type="match status" value="1"/>
</dbReference>
<feature type="transmembrane region" description="Helical" evidence="8">
    <location>
        <begin position="346"/>
        <end position="365"/>
    </location>
</feature>
<dbReference type="InterPro" id="IPR020846">
    <property type="entry name" value="MFS_dom"/>
</dbReference>
<feature type="transmembrane region" description="Helical" evidence="8">
    <location>
        <begin position="386"/>
        <end position="407"/>
    </location>
</feature>
<feature type="transmembrane region" description="Helical" evidence="8">
    <location>
        <begin position="291"/>
        <end position="310"/>
    </location>
</feature>
<keyword evidence="6 8" id="KW-0472">Membrane</keyword>
<dbReference type="InterPro" id="IPR005828">
    <property type="entry name" value="MFS_sugar_transport-like"/>
</dbReference>
<dbReference type="GO" id="GO:0022857">
    <property type="term" value="F:transmembrane transporter activity"/>
    <property type="evidence" value="ECO:0007669"/>
    <property type="project" value="InterPro"/>
</dbReference>
<evidence type="ECO:0000256" key="8">
    <source>
        <dbReference type="SAM" id="Phobius"/>
    </source>
</evidence>
<dbReference type="SUPFAM" id="SSF103473">
    <property type="entry name" value="MFS general substrate transporter"/>
    <property type="match status" value="1"/>
</dbReference>
<feature type="transmembrane region" description="Helical" evidence="8">
    <location>
        <begin position="413"/>
        <end position="434"/>
    </location>
</feature>
<dbReference type="Gene3D" id="1.20.1250.20">
    <property type="entry name" value="MFS general substrate transporter like domains"/>
    <property type="match status" value="2"/>
</dbReference>
<evidence type="ECO:0000256" key="2">
    <source>
        <dbReference type="ARBA" id="ARBA00022448"/>
    </source>
</evidence>
<feature type="transmembrane region" description="Helical" evidence="8">
    <location>
        <begin position="104"/>
        <end position="124"/>
    </location>
</feature>
<dbReference type="EMBL" id="FNST01000002">
    <property type="protein sequence ID" value="SED63667.1"/>
    <property type="molecule type" value="Genomic_DNA"/>
</dbReference>
<organism evidence="10 11">
    <name type="scientific">Streptomyces melanosporofaciens</name>
    <dbReference type="NCBI Taxonomy" id="67327"/>
    <lineage>
        <taxon>Bacteria</taxon>
        <taxon>Bacillati</taxon>
        <taxon>Actinomycetota</taxon>
        <taxon>Actinomycetes</taxon>
        <taxon>Kitasatosporales</taxon>
        <taxon>Streptomycetaceae</taxon>
        <taxon>Streptomyces</taxon>
        <taxon>Streptomyces violaceusniger group</taxon>
    </lineage>
</organism>
<evidence type="ECO:0000259" key="9">
    <source>
        <dbReference type="PROSITE" id="PS50850"/>
    </source>
</evidence>
<keyword evidence="5 8" id="KW-1133">Transmembrane helix</keyword>
<proteinExistence type="predicted"/>
<keyword evidence="11" id="KW-1185">Reference proteome</keyword>